<sequence length="184" mass="20088">MKIYWNMLAGALIALLALSSCGGAERVGPTSYEDGLVTTVRETSDGTFKIEDEKPVSQKSASAIIAKYADNTVDTIPLSEAQQIMADSTAQAKNDSTSRHHNSHYRRRSSLVSVAYYGYMGYMLGRSRSYGPSPGVYMDQRTYQRVNNTTGSRFRNATSRSTTSKPSKSKSGYGSSRSTRSYGG</sequence>
<evidence type="ECO:0000259" key="3">
    <source>
        <dbReference type="Pfam" id="PF26303"/>
    </source>
</evidence>
<reference evidence="4 5" key="1">
    <citation type="submission" date="2019-08" db="EMBL/GenBank/DDBJ databases">
        <title>Genome of Phaeodactylibacter luteus.</title>
        <authorList>
            <person name="Bowman J.P."/>
        </authorList>
    </citation>
    <scope>NUCLEOTIDE SEQUENCE [LARGE SCALE GENOMIC DNA]</scope>
    <source>
        <strain evidence="4 5">KCTC 42180</strain>
    </source>
</reference>
<feature type="compositionally biased region" description="Polar residues" evidence="1">
    <location>
        <begin position="146"/>
        <end position="157"/>
    </location>
</feature>
<evidence type="ECO:0000256" key="1">
    <source>
        <dbReference type="SAM" id="MobiDB-lite"/>
    </source>
</evidence>
<dbReference type="AlphaFoldDB" id="A0A5C6S758"/>
<evidence type="ECO:0000313" key="5">
    <source>
        <dbReference type="Proteomes" id="UP000321580"/>
    </source>
</evidence>
<dbReference type="PROSITE" id="PS51257">
    <property type="entry name" value="PROKAR_LIPOPROTEIN"/>
    <property type="match status" value="1"/>
</dbReference>
<dbReference type="Pfam" id="PF26303">
    <property type="entry name" value="UPF0323"/>
    <property type="match status" value="1"/>
</dbReference>
<feature type="signal peptide" evidence="2">
    <location>
        <begin position="1"/>
        <end position="24"/>
    </location>
</feature>
<feature type="region of interest" description="Disordered" evidence="1">
    <location>
        <begin position="86"/>
        <end position="106"/>
    </location>
</feature>
<protein>
    <recommendedName>
        <fullName evidence="3">UPF0323 domain-containing protein</fullName>
    </recommendedName>
</protein>
<dbReference type="EMBL" id="VOOR01000001">
    <property type="protein sequence ID" value="TXB70167.1"/>
    <property type="molecule type" value="Genomic_DNA"/>
</dbReference>
<evidence type="ECO:0000256" key="2">
    <source>
        <dbReference type="SAM" id="SignalP"/>
    </source>
</evidence>
<feature type="region of interest" description="Disordered" evidence="1">
    <location>
        <begin position="146"/>
        <end position="184"/>
    </location>
</feature>
<organism evidence="4 5">
    <name type="scientific">Phaeodactylibacter luteus</name>
    <dbReference type="NCBI Taxonomy" id="1564516"/>
    <lineage>
        <taxon>Bacteria</taxon>
        <taxon>Pseudomonadati</taxon>
        <taxon>Bacteroidota</taxon>
        <taxon>Saprospiria</taxon>
        <taxon>Saprospirales</taxon>
        <taxon>Haliscomenobacteraceae</taxon>
        <taxon>Phaeodactylibacter</taxon>
    </lineage>
</organism>
<name>A0A5C6S758_9BACT</name>
<dbReference type="OrthoDB" id="1494099at2"/>
<proteinExistence type="predicted"/>
<feature type="domain" description="UPF0323" evidence="3">
    <location>
        <begin position="37"/>
        <end position="168"/>
    </location>
</feature>
<dbReference type="InterPro" id="IPR059092">
    <property type="entry name" value="UPF0323_dom"/>
</dbReference>
<feature type="compositionally biased region" description="Low complexity" evidence="1">
    <location>
        <begin position="158"/>
        <end position="184"/>
    </location>
</feature>
<comment type="caution">
    <text evidence="4">The sequence shown here is derived from an EMBL/GenBank/DDBJ whole genome shotgun (WGS) entry which is preliminary data.</text>
</comment>
<accession>A0A5C6S758</accession>
<keyword evidence="5" id="KW-1185">Reference proteome</keyword>
<feature type="chain" id="PRO_5023150650" description="UPF0323 domain-containing protein" evidence="2">
    <location>
        <begin position="25"/>
        <end position="184"/>
    </location>
</feature>
<dbReference type="RefSeq" id="WP_147165399.1">
    <property type="nucleotide sequence ID" value="NZ_VOOR01000001.1"/>
</dbReference>
<evidence type="ECO:0000313" key="4">
    <source>
        <dbReference type="EMBL" id="TXB70167.1"/>
    </source>
</evidence>
<keyword evidence="2" id="KW-0732">Signal</keyword>
<feature type="compositionally biased region" description="Polar residues" evidence="1">
    <location>
        <begin position="86"/>
        <end position="95"/>
    </location>
</feature>
<gene>
    <name evidence="4" type="ORF">FRY97_00235</name>
</gene>
<dbReference type="Proteomes" id="UP000321580">
    <property type="component" value="Unassembled WGS sequence"/>
</dbReference>